<keyword evidence="3" id="KW-1185">Reference proteome</keyword>
<reference evidence="2 3" key="1">
    <citation type="submission" date="2023-07" db="EMBL/GenBank/DDBJ databases">
        <title>Sequencing the genomes of 1000 actinobacteria strains.</title>
        <authorList>
            <person name="Klenk H.-P."/>
        </authorList>
    </citation>
    <scope>NUCLEOTIDE SEQUENCE [LARGE SCALE GENOMIC DNA]</scope>
    <source>
        <strain evidence="2 3">DSM 44709</strain>
    </source>
</reference>
<name>A0AAE3WAP4_9ACTN</name>
<organism evidence="2 3">
    <name type="scientific">Catenuloplanes indicus</name>
    <dbReference type="NCBI Taxonomy" id="137267"/>
    <lineage>
        <taxon>Bacteria</taxon>
        <taxon>Bacillati</taxon>
        <taxon>Actinomycetota</taxon>
        <taxon>Actinomycetes</taxon>
        <taxon>Micromonosporales</taxon>
        <taxon>Micromonosporaceae</taxon>
        <taxon>Catenuloplanes</taxon>
    </lineage>
</organism>
<proteinExistence type="predicted"/>
<evidence type="ECO:0000313" key="2">
    <source>
        <dbReference type="EMBL" id="MDQ0371617.1"/>
    </source>
</evidence>
<dbReference type="EMBL" id="JAUSUZ010000002">
    <property type="protein sequence ID" value="MDQ0371617.1"/>
    <property type="molecule type" value="Genomic_DNA"/>
</dbReference>
<sequence length="345" mass="34914">MPRYVVVAACVGLHRWTGGGPQLFFAYAGDPVPAEAVSADVARLAGLGMIAEVGDVPADPTPPAGGMSAELAAVKATADSASSLATAAQSEVAGLQVTATSYQQALAASLADRQALWRNAGLLAEGLDALRAEVAAIQLQPGLPPTPEQVDSAVASWLAAHPPAAGRNAELRRGVSGIEGRTAGDAWTVLASWSELTGPTPTPDAIATAVANWMSAHQAVELRSNGTAIQWRPYGGTWTDLVQLAAITGPAATARLAAPEEPAMLPALQVGANEVSLSWKTAMPTASYQVFPSLSGSTAILGKLDVVVKPGSQTTTGCKVTVVNTSVLPIAVGAGTVSALAFSPN</sequence>
<dbReference type="Proteomes" id="UP001240236">
    <property type="component" value="Unassembled WGS sequence"/>
</dbReference>
<comment type="caution">
    <text evidence="2">The sequence shown here is derived from an EMBL/GenBank/DDBJ whole genome shotgun (WGS) entry which is preliminary data.</text>
</comment>
<evidence type="ECO:0000313" key="3">
    <source>
        <dbReference type="Proteomes" id="UP001240236"/>
    </source>
</evidence>
<dbReference type="AlphaFoldDB" id="A0AAE3WAP4"/>
<protein>
    <submittedName>
        <fullName evidence="2">Uncharacterized protein</fullName>
    </submittedName>
</protein>
<evidence type="ECO:0000313" key="1">
    <source>
        <dbReference type="EMBL" id="MDQ0371604.1"/>
    </source>
</evidence>
<gene>
    <name evidence="1" type="ORF">J2S42_008273</name>
    <name evidence="2" type="ORF">J2S42_008365</name>
</gene>
<accession>A0AAE3WAP4</accession>
<dbReference type="EMBL" id="JAUSUZ010000001">
    <property type="protein sequence ID" value="MDQ0371604.1"/>
    <property type="molecule type" value="Genomic_DNA"/>
</dbReference>
<dbReference type="RefSeq" id="WP_307248559.1">
    <property type="nucleotide sequence ID" value="NZ_JAUSUZ010000001.1"/>
</dbReference>